<dbReference type="InterPro" id="IPR017900">
    <property type="entry name" value="4Fe4S_Fe_S_CS"/>
</dbReference>
<feature type="binding site" evidence="9">
    <location>
        <begin position="232"/>
        <end position="233"/>
    </location>
    <ligand>
        <name>cob(II)alamin</name>
        <dbReference type="ChEBI" id="CHEBI:16304"/>
    </ligand>
</feature>
<feature type="binding site" evidence="9">
    <location>
        <position position="179"/>
    </location>
    <ligand>
        <name>[4Fe-4S] cluster</name>
        <dbReference type="ChEBI" id="CHEBI:49883"/>
        <label>1</label>
    </ligand>
</feature>
<feature type="binding site" evidence="9">
    <location>
        <position position="235"/>
    </location>
    <ligand>
        <name>[4Fe-4S] cluster</name>
        <dbReference type="ChEBI" id="CHEBI:49883"/>
        <label>2</label>
    </ligand>
</feature>
<dbReference type="EMBL" id="SNXY01000012">
    <property type="protein sequence ID" value="TDP81463.1"/>
    <property type="molecule type" value="Genomic_DNA"/>
</dbReference>
<keyword evidence="5 9" id="KW-0671">Queuosine biosynthesis</keyword>
<evidence type="ECO:0000256" key="7">
    <source>
        <dbReference type="ARBA" id="ARBA00023004"/>
    </source>
</evidence>
<evidence type="ECO:0000256" key="3">
    <source>
        <dbReference type="ARBA" id="ARBA00022694"/>
    </source>
</evidence>
<keyword evidence="1 9" id="KW-0004">4Fe-4S</keyword>
<keyword evidence="3 9" id="KW-0819">tRNA processing</keyword>
<comment type="pathway">
    <text evidence="9">tRNA modification; tRNA-queuosine biosynthesis.</text>
</comment>
<comment type="function">
    <text evidence="9">Catalyzes the conversion of epoxyqueuosine (oQ) to queuosine (Q), which is a hypermodified base found in the wobble positions of tRNA(Asp), tRNA(Asn), tRNA(His) and tRNA(Tyr).</text>
</comment>
<dbReference type="SUPFAM" id="SSF46548">
    <property type="entry name" value="alpha-helical ferredoxin"/>
    <property type="match status" value="1"/>
</dbReference>
<feature type="domain" description="4Fe-4S ferredoxin-type" evidence="10">
    <location>
        <begin position="167"/>
        <end position="199"/>
    </location>
</feature>
<dbReference type="AlphaFoldDB" id="A0A4R6R6A4"/>
<dbReference type="PANTHER" id="PTHR30002:SF4">
    <property type="entry name" value="EPOXYQUEUOSINE REDUCTASE"/>
    <property type="match status" value="1"/>
</dbReference>
<protein>
    <recommendedName>
        <fullName evidence="9">Epoxyqueuosine reductase</fullName>
        <ecNumber evidence="9">1.17.99.6</ecNumber>
    </recommendedName>
    <alternativeName>
        <fullName evidence="9">Queuosine biosynthesis protein QueG</fullName>
    </alternativeName>
</protein>
<dbReference type="Proteomes" id="UP000294547">
    <property type="component" value="Unassembled WGS sequence"/>
</dbReference>
<feature type="binding site" evidence="9">
    <location>
        <position position="205"/>
    </location>
    <ligand>
        <name>[4Fe-4S] cluster</name>
        <dbReference type="ChEBI" id="CHEBI:49883"/>
        <label>2</label>
    </ligand>
</feature>
<dbReference type="FunFam" id="3.30.70.20:FF:000017">
    <property type="entry name" value="Epoxyqueuosine reductase"/>
    <property type="match status" value="1"/>
</dbReference>
<feature type="binding site" evidence="9">
    <location>
        <position position="185"/>
    </location>
    <ligand>
        <name>[4Fe-4S] cluster</name>
        <dbReference type="ChEBI" id="CHEBI:49883"/>
        <label>1</label>
    </ligand>
</feature>
<dbReference type="NCBIfam" id="TIGR00276">
    <property type="entry name" value="tRNA epoxyqueuosine(34) reductase QueG"/>
    <property type="match status" value="1"/>
</dbReference>
<keyword evidence="2 9" id="KW-0963">Cytoplasm</keyword>
<dbReference type="PROSITE" id="PS51379">
    <property type="entry name" value="4FE4S_FER_2"/>
    <property type="match status" value="1"/>
</dbReference>
<sequence length="339" mass="35746">MRARAAALGFAAVGVTTPDAIAAAGPRLAAFVAAGRHGTMSWLAERTDERADPGVLWPEVRSVVMLAANYGPEGDPLAGLADRAVGNVSVYARGRDYHDVLKGRLKEVAQLLEARSGARVKVFVDTAPVMEKPLAAAAGIGWQGRHTNLVSRDFGSWLFLGAIFTTAVLPVDAPAEDRCGSCRACLDACPTDAFPAPYQLDARRCISYLTIEHDGPIPEEFRAAIGNRVYGCDDCLAVCPWNKFAAAAAEIKLAARPELVAPRLADLAGLDDAGFRALFSASPVKRIGRARFLRNVLVAIGNSGDPALAAAAAPHRDDPDPVIADAARWALARLSDATA</sequence>
<comment type="subunit">
    <text evidence="9">Monomer.</text>
</comment>
<evidence type="ECO:0000256" key="6">
    <source>
        <dbReference type="ARBA" id="ARBA00023002"/>
    </source>
</evidence>
<dbReference type="InterPro" id="IPR004453">
    <property type="entry name" value="QueG"/>
</dbReference>
<dbReference type="InterPro" id="IPR017896">
    <property type="entry name" value="4Fe4S_Fe-S-bd"/>
</dbReference>
<evidence type="ECO:0000259" key="10">
    <source>
        <dbReference type="PROSITE" id="PS51379"/>
    </source>
</evidence>
<feature type="binding site" evidence="9">
    <location>
        <position position="182"/>
    </location>
    <ligand>
        <name>[4Fe-4S] cluster</name>
        <dbReference type="ChEBI" id="CHEBI:49883"/>
        <label>1</label>
    </ligand>
</feature>
<feature type="binding site" evidence="9">
    <location>
        <position position="149"/>
    </location>
    <ligand>
        <name>cob(II)alamin</name>
        <dbReference type="ChEBI" id="CHEBI:16304"/>
    </ligand>
</feature>
<organism evidence="11 12">
    <name type="scientific">Oharaeibacter diazotrophicus</name>
    <dbReference type="NCBI Taxonomy" id="1920512"/>
    <lineage>
        <taxon>Bacteria</taxon>
        <taxon>Pseudomonadati</taxon>
        <taxon>Pseudomonadota</taxon>
        <taxon>Alphaproteobacteria</taxon>
        <taxon>Hyphomicrobiales</taxon>
        <taxon>Pleomorphomonadaceae</taxon>
        <taxon>Oharaeibacter</taxon>
    </lineage>
</organism>
<keyword evidence="9" id="KW-0846">Cobalamin</keyword>
<dbReference type="GO" id="GO:0008616">
    <property type="term" value="P:tRNA queuosine(34) biosynthetic process"/>
    <property type="evidence" value="ECO:0007669"/>
    <property type="project" value="UniProtKB-UniRule"/>
</dbReference>
<dbReference type="PANTHER" id="PTHR30002">
    <property type="entry name" value="EPOXYQUEUOSINE REDUCTASE"/>
    <property type="match status" value="1"/>
</dbReference>
<comment type="caution">
    <text evidence="9">Lacks conserved residue(s) required for the propagation of feature annotation.</text>
</comment>
<dbReference type="GO" id="GO:0005737">
    <property type="term" value="C:cytoplasm"/>
    <property type="evidence" value="ECO:0007669"/>
    <property type="project" value="UniProtKB-SubCell"/>
</dbReference>
<feature type="binding site" evidence="9">
    <location>
        <position position="160"/>
    </location>
    <ligand>
        <name>cob(II)alamin</name>
        <dbReference type="ChEBI" id="CHEBI:16304"/>
    </ligand>
</feature>
<feature type="binding site" evidence="9">
    <location>
        <position position="239"/>
    </location>
    <ligand>
        <name>[4Fe-4S] cluster</name>
        <dbReference type="ChEBI" id="CHEBI:49883"/>
        <label>1</label>
    </ligand>
</feature>
<dbReference type="EC" id="1.17.99.6" evidence="9"/>
<comment type="cofactor">
    <cofactor evidence="9">
        <name>cob(II)alamin</name>
        <dbReference type="ChEBI" id="CHEBI:16304"/>
    </cofactor>
</comment>
<evidence type="ECO:0000256" key="1">
    <source>
        <dbReference type="ARBA" id="ARBA00022485"/>
    </source>
</evidence>
<dbReference type="Pfam" id="PF08331">
    <property type="entry name" value="QueG_DUF1730"/>
    <property type="match status" value="1"/>
</dbReference>
<comment type="catalytic activity">
    <reaction evidence="9">
        <text>epoxyqueuosine(34) in tRNA + AH2 = queuosine(34) in tRNA + A + H2O</text>
        <dbReference type="Rhea" id="RHEA:32159"/>
        <dbReference type="Rhea" id="RHEA-COMP:18571"/>
        <dbReference type="Rhea" id="RHEA-COMP:18582"/>
        <dbReference type="ChEBI" id="CHEBI:13193"/>
        <dbReference type="ChEBI" id="CHEBI:15377"/>
        <dbReference type="ChEBI" id="CHEBI:17499"/>
        <dbReference type="ChEBI" id="CHEBI:194431"/>
        <dbReference type="ChEBI" id="CHEBI:194443"/>
        <dbReference type="EC" id="1.17.99.6"/>
    </reaction>
</comment>
<feature type="binding site" evidence="9">
    <location>
        <position position="189"/>
    </location>
    <ligand>
        <name>[4Fe-4S] cluster</name>
        <dbReference type="ChEBI" id="CHEBI:49883"/>
        <label>2</label>
    </ligand>
</feature>
<evidence type="ECO:0000256" key="5">
    <source>
        <dbReference type="ARBA" id="ARBA00022785"/>
    </source>
</evidence>
<dbReference type="GO" id="GO:0052693">
    <property type="term" value="F:epoxyqueuosine reductase activity"/>
    <property type="evidence" value="ECO:0007669"/>
    <property type="project" value="UniProtKB-UniRule"/>
</dbReference>
<dbReference type="RefSeq" id="WP_245515853.1">
    <property type="nucleotide sequence ID" value="NZ_BSPM01000002.1"/>
</dbReference>
<feature type="active site" description="Proton donor" evidence="9">
    <location>
        <position position="125"/>
    </location>
</feature>
<proteinExistence type="inferred from homology"/>
<name>A0A4R6R6A4_9HYPH</name>
<keyword evidence="8 9" id="KW-0411">Iron-sulfur</keyword>
<comment type="subcellular location">
    <subcellularLocation>
        <location evidence="9">Cytoplasm</location>
    </subcellularLocation>
</comment>
<reference evidence="11 12" key="1">
    <citation type="submission" date="2019-03" db="EMBL/GenBank/DDBJ databases">
        <title>Genomic Encyclopedia of Type Strains, Phase IV (KMG-IV): sequencing the most valuable type-strain genomes for metagenomic binning, comparative biology and taxonomic classification.</title>
        <authorList>
            <person name="Goeker M."/>
        </authorList>
    </citation>
    <scope>NUCLEOTIDE SEQUENCE [LARGE SCALE GENOMIC DNA]</scope>
    <source>
        <strain evidence="11 12">DSM 102969</strain>
    </source>
</reference>
<evidence type="ECO:0000256" key="8">
    <source>
        <dbReference type="ARBA" id="ARBA00023014"/>
    </source>
</evidence>
<evidence type="ECO:0000256" key="4">
    <source>
        <dbReference type="ARBA" id="ARBA00022723"/>
    </source>
</evidence>
<comment type="similarity">
    <text evidence="9">Belongs to the QueG family.</text>
</comment>
<feature type="binding site" evidence="9">
    <location>
        <position position="125"/>
    </location>
    <ligand>
        <name>cob(II)alamin</name>
        <dbReference type="ChEBI" id="CHEBI:16304"/>
    </ligand>
</feature>
<keyword evidence="4 9" id="KW-0479">Metal-binding</keyword>
<dbReference type="Pfam" id="PF13484">
    <property type="entry name" value="Fer4_16"/>
    <property type="match status" value="1"/>
</dbReference>
<dbReference type="PROSITE" id="PS00198">
    <property type="entry name" value="4FE4S_FER_1"/>
    <property type="match status" value="1"/>
</dbReference>
<dbReference type="Gene3D" id="3.30.70.20">
    <property type="match status" value="1"/>
</dbReference>
<dbReference type="HAMAP" id="MF_00916">
    <property type="entry name" value="QueG"/>
    <property type="match status" value="1"/>
</dbReference>
<dbReference type="GO" id="GO:0051539">
    <property type="term" value="F:4 iron, 4 sulfur cluster binding"/>
    <property type="evidence" value="ECO:0007669"/>
    <property type="project" value="UniProtKB-KW"/>
</dbReference>
<keyword evidence="12" id="KW-1185">Reference proteome</keyword>
<evidence type="ECO:0000256" key="2">
    <source>
        <dbReference type="ARBA" id="ARBA00022490"/>
    </source>
</evidence>
<evidence type="ECO:0000256" key="9">
    <source>
        <dbReference type="HAMAP-Rule" id="MF_00916"/>
    </source>
</evidence>
<dbReference type="GO" id="GO:0046872">
    <property type="term" value="F:metal ion binding"/>
    <property type="evidence" value="ECO:0007669"/>
    <property type="project" value="UniProtKB-KW"/>
</dbReference>
<comment type="cofactor">
    <cofactor evidence="9">
        <name>[4Fe-4S] cluster</name>
        <dbReference type="ChEBI" id="CHEBI:49883"/>
    </cofactor>
    <text evidence="9">Binds 2 [4Fe-4S] clusters per monomer.</text>
</comment>
<dbReference type="GO" id="GO:0031419">
    <property type="term" value="F:cobalamin binding"/>
    <property type="evidence" value="ECO:0007669"/>
    <property type="project" value="UniProtKB-KW"/>
</dbReference>
<feature type="binding site" evidence="9">
    <location>
        <position position="232"/>
    </location>
    <ligand>
        <name>[4Fe-4S] cluster</name>
        <dbReference type="ChEBI" id="CHEBI:49883"/>
        <label>2</label>
    </ligand>
</feature>
<keyword evidence="6 9" id="KW-0560">Oxidoreductase</keyword>
<feature type="binding site" evidence="9">
    <location>
        <position position="50"/>
    </location>
    <ligand>
        <name>cob(II)alamin</name>
        <dbReference type="ChEBI" id="CHEBI:16304"/>
    </ligand>
</feature>
<accession>A0A4R6R6A4</accession>
<feature type="binding site" evidence="9">
    <location>
        <position position="207"/>
    </location>
    <ligand>
        <name>cob(II)alamin</name>
        <dbReference type="ChEBI" id="CHEBI:16304"/>
    </ligand>
</feature>
<keyword evidence="9" id="KW-0170">Cobalt</keyword>
<gene>
    <name evidence="9" type="primary">queG</name>
    <name evidence="11" type="ORF">EDD54_4332</name>
</gene>
<evidence type="ECO:0000313" key="12">
    <source>
        <dbReference type="Proteomes" id="UP000294547"/>
    </source>
</evidence>
<comment type="caution">
    <text evidence="11">The sequence shown here is derived from an EMBL/GenBank/DDBJ whole genome shotgun (WGS) entry which is preliminary data.</text>
</comment>
<dbReference type="UniPathway" id="UPA00392"/>
<evidence type="ECO:0000313" key="11">
    <source>
        <dbReference type="EMBL" id="TDP81463.1"/>
    </source>
</evidence>
<keyword evidence="7 9" id="KW-0408">Iron</keyword>
<dbReference type="InterPro" id="IPR013542">
    <property type="entry name" value="QueG_DUF1730"/>
</dbReference>